<dbReference type="InterPro" id="IPR007300">
    <property type="entry name" value="CidB/LrgB"/>
</dbReference>
<sequence length="240" mass="24966">MSGGELSGVWIYLSTSPLLGLSSTLVAYQLATWLFERCGRHPLLNPMLVSVALIVGFLMATGTEYRTYFDGAQFVHFLLGPATVALAVPLYNQLPLLRRVWPAVALVVVVGAVVAAGSAVGIAWAMGGSERIMLSLAPKSVTTPIAMGIAETIGGIPSLTAVMVMLTGISGIICGPWILDKAGVKRPEARGLALGITAHGIGTVRALQESETAGAFAGLAIGLTGLWTAVMIPLVISWLK</sequence>
<dbReference type="Proteomes" id="UP000078428">
    <property type="component" value="Unassembled WGS sequence"/>
</dbReference>
<keyword evidence="4 5" id="KW-0472">Membrane</keyword>
<dbReference type="PANTHER" id="PTHR30249">
    <property type="entry name" value="PUTATIVE SEROTONIN TRANSPORTER"/>
    <property type="match status" value="1"/>
</dbReference>
<feature type="transmembrane region" description="Helical" evidence="5">
    <location>
        <begin position="12"/>
        <end position="31"/>
    </location>
</feature>
<name>A0A178M4H3_9PROT</name>
<dbReference type="AlphaFoldDB" id="A0A178M4H3"/>
<evidence type="ECO:0008006" key="8">
    <source>
        <dbReference type="Google" id="ProtNLM"/>
    </source>
</evidence>
<protein>
    <recommendedName>
        <fullName evidence="8">LrgB family protein</fullName>
    </recommendedName>
</protein>
<feature type="transmembrane region" description="Helical" evidence="5">
    <location>
        <begin position="74"/>
        <end position="91"/>
    </location>
</feature>
<dbReference type="RefSeq" id="WP_068495954.1">
    <property type="nucleotide sequence ID" value="NZ_LWQT01000131.1"/>
</dbReference>
<keyword evidence="7" id="KW-1185">Reference proteome</keyword>
<dbReference type="GO" id="GO:0016020">
    <property type="term" value="C:membrane"/>
    <property type="evidence" value="ECO:0007669"/>
    <property type="project" value="UniProtKB-SubCell"/>
</dbReference>
<evidence type="ECO:0000256" key="4">
    <source>
        <dbReference type="ARBA" id="ARBA00023136"/>
    </source>
</evidence>
<accession>A0A178M4H3</accession>
<keyword evidence="2 5" id="KW-0812">Transmembrane</keyword>
<feature type="transmembrane region" description="Helical" evidence="5">
    <location>
        <begin position="214"/>
        <end position="239"/>
    </location>
</feature>
<evidence type="ECO:0000256" key="5">
    <source>
        <dbReference type="SAM" id="Phobius"/>
    </source>
</evidence>
<feature type="transmembrane region" description="Helical" evidence="5">
    <location>
        <begin position="156"/>
        <end position="179"/>
    </location>
</feature>
<feature type="transmembrane region" description="Helical" evidence="5">
    <location>
        <begin position="103"/>
        <end position="126"/>
    </location>
</feature>
<keyword evidence="3 5" id="KW-1133">Transmembrane helix</keyword>
<comment type="caution">
    <text evidence="6">The sequence shown here is derived from an EMBL/GenBank/DDBJ whole genome shotgun (WGS) entry which is preliminary data.</text>
</comment>
<feature type="transmembrane region" description="Helical" evidence="5">
    <location>
        <begin position="43"/>
        <end position="62"/>
    </location>
</feature>
<comment type="subcellular location">
    <subcellularLocation>
        <location evidence="1">Membrane</location>
        <topology evidence="1">Multi-pass membrane protein</topology>
    </subcellularLocation>
</comment>
<evidence type="ECO:0000313" key="7">
    <source>
        <dbReference type="Proteomes" id="UP000078428"/>
    </source>
</evidence>
<dbReference type="PANTHER" id="PTHR30249:SF0">
    <property type="entry name" value="PLASTIDAL GLYCOLATE_GLYCERATE TRANSLOCATOR 1, CHLOROPLASTIC"/>
    <property type="match status" value="1"/>
</dbReference>
<dbReference type="STRING" id="1285242.A6A04_09665"/>
<reference evidence="6 7" key="1">
    <citation type="submission" date="2016-04" db="EMBL/GenBank/DDBJ databases">
        <title>Draft genome sequence of freshwater magnetotactic bacteria Magnetospirillum marisnigri SP-1 and Magnetospirillum moscoviense BB-1.</title>
        <authorList>
            <person name="Koziaeva V."/>
            <person name="Dziuba M.V."/>
            <person name="Ivanov T.M."/>
            <person name="Kuznetsov B."/>
            <person name="Grouzdev D.S."/>
        </authorList>
    </citation>
    <scope>NUCLEOTIDE SEQUENCE [LARGE SCALE GENOMIC DNA]</scope>
    <source>
        <strain evidence="6 7">SP-1</strain>
    </source>
</reference>
<organism evidence="6 7">
    <name type="scientific">Paramagnetospirillum marisnigri</name>
    <dbReference type="NCBI Taxonomy" id="1285242"/>
    <lineage>
        <taxon>Bacteria</taxon>
        <taxon>Pseudomonadati</taxon>
        <taxon>Pseudomonadota</taxon>
        <taxon>Alphaproteobacteria</taxon>
        <taxon>Rhodospirillales</taxon>
        <taxon>Magnetospirillaceae</taxon>
        <taxon>Paramagnetospirillum</taxon>
    </lineage>
</organism>
<evidence type="ECO:0000313" key="6">
    <source>
        <dbReference type="EMBL" id="OAN42963.1"/>
    </source>
</evidence>
<dbReference type="EMBL" id="LWQT01000131">
    <property type="protein sequence ID" value="OAN42963.1"/>
    <property type="molecule type" value="Genomic_DNA"/>
</dbReference>
<dbReference type="Pfam" id="PF04172">
    <property type="entry name" value="LrgB"/>
    <property type="match status" value="1"/>
</dbReference>
<gene>
    <name evidence="6" type="ORF">A6A04_09665</name>
</gene>
<evidence type="ECO:0000256" key="2">
    <source>
        <dbReference type="ARBA" id="ARBA00022692"/>
    </source>
</evidence>
<evidence type="ECO:0000256" key="3">
    <source>
        <dbReference type="ARBA" id="ARBA00022989"/>
    </source>
</evidence>
<evidence type="ECO:0000256" key="1">
    <source>
        <dbReference type="ARBA" id="ARBA00004141"/>
    </source>
</evidence>
<dbReference type="OrthoDB" id="9811701at2"/>
<proteinExistence type="predicted"/>